<dbReference type="HOGENOM" id="CLU_008392_0_0_6"/>
<dbReference type="GO" id="GO:0009254">
    <property type="term" value="P:peptidoglycan turnover"/>
    <property type="evidence" value="ECO:0007669"/>
    <property type="project" value="TreeGrafter"/>
</dbReference>
<evidence type="ECO:0000313" key="7">
    <source>
        <dbReference type="EMBL" id="EJP72326.1"/>
    </source>
</evidence>
<evidence type="ECO:0000256" key="5">
    <source>
        <dbReference type="ARBA" id="ARBA00023295"/>
    </source>
</evidence>
<dbReference type="Gene3D" id="3.20.20.300">
    <property type="entry name" value="Glycoside hydrolase, family 3, N-terminal domain"/>
    <property type="match status" value="1"/>
</dbReference>
<dbReference type="Proteomes" id="UP000010305">
    <property type="component" value="Unassembled WGS sequence"/>
</dbReference>
<gene>
    <name evidence="7" type="ORF">NT01SARS_0824</name>
</gene>
<dbReference type="AlphaFoldDB" id="J5KH01"/>
<accession>J5KH01</accession>
<dbReference type="NCBIfam" id="NF003740">
    <property type="entry name" value="PRK05337.1"/>
    <property type="match status" value="1"/>
</dbReference>
<keyword evidence="5" id="KW-0326">Glycosidase</keyword>
<dbReference type="InterPro" id="IPR050226">
    <property type="entry name" value="NagZ_Beta-hexosaminidase"/>
</dbReference>
<sequence length="336" mass="37772">MKDMYGRIMIDVEGTSLSQQDRELISNGNVGGIILFSKNFNSFEQISDLVNEIHAIKENILLAVDQEGGRVQRFSKDFTQLPSLQDLAKYSEINNDPDICKEVAWLTSSELIAAGIDLNFAPVLDIDESDSAIIGDRSFSSKTDEVIKHAEKYIEGMHEAGMQATAKHFPGHGGVSEDSHVILPEDKRSLELLMRSDIQPYIKLNKKIDAIMCAHILYSLIDDKIPSYSKFWIRDIIRKELNFEGVIFSDDLSMAGAGEESCRVKAAKSIEAGCDMVLICNNRKDAISTINYFDELGIKPSKKISNLKKTTNIDWDELTNFERTVNIKHTLKNMRS</sequence>
<evidence type="ECO:0000256" key="4">
    <source>
        <dbReference type="ARBA" id="ARBA00022801"/>
    </source>
</evidence>
<proteinExistence type="inferred from homology"/>
<evidence type="ECO:0000256" key="3">
    <source>
        <dbReference type="ARBA" id="ARBA00012663"/>
    </source>
</evidence>
<dbReference type="STRING" id="1123866.NT01SARS_0824"/>
<reference evidence="7 8" key="1">
    <citation type="journal article" date="2012" name="ISME J.">
        <title>Genomic insights to SAR86, an abundant and uncultivated marine bacterial lineage.</title>
        <authorList>
            <person name="Dupont C.L."/>
            <person name="Rusch D.B."/>
            <person name="Yooseph S."/>
            <person name="Lombardo M.J."/>
            <person name="Richter R.A."/>
            <person name="Valas R."/>
            <person name="Novotny M."/>
            <person name="Yee-Greenbaum J."/>
            <person name="Selengut J.D."/>
            <person name="Haft D.H."/>
            <person name="Halpern A.L."/>
            <person name="Lasken R.S."/>
            <person name="Nealson K."/>
            <person name="Friedman R."/>
            <person name="Venter J.C."/>
        </authorList>
    </citation>
    <scope>NUCLEOTIDE SEQUENCE [LARGE SCALE GENOMIC DNA]</scope>
</reference>
<protein>
    <recommendedName>
        <fullName evidence="3">beta-N-acetylhexosaminidase</fullName>
        <ecNumber evidence="3">3.2.1.52</ecNumber>
    </recommendedName>
</protein>
<dbReference type="GO" id="GO:0004563">
    <property type="term" value="F:beta-N-acetylhexosaminidase activity"/>
    <property type="evidence" value="ECO:0007669"/>
    <property type="project" value="UniProtKB-EC"/>
</dbReference>
<dbReference type="EC" id="3.2.1.52" evidence="3"/>
<name>J5KH01_9GAMM</name>
<organism evidence="7 8">
    <name type="scientific">SAR86 cluster bacterium SAR86A</name>
    <dbReference type="NCBI Taxonomy" id="1123866"/>
    <lineage>
        <taxon>Bacteria</taxon>
        <taxon>Pseudomonadati</taxon>
        <taxon>Pseudomonadota</taxon>
        <taxon>Gammaproteobacteria</taxon>
        <taxon>SAR86 cluster</taxon>
    </lineage>
</organism>
<dbReference type="Pfam" id="PF00933">
    <property type="entry name" value="Glyco_hydro_3"/>
    <property type="match status" value="1"/>
</dbReference>
<dbReference type="InterPro" id="IPR036962">
    <property type="entry name" value="Glyco_hydro_3_N_sf"/>
</dbReference>
<dbReference type="PROSITE" id="PS00775">
    <property type="entry name" value="GLYCOSYL_HYDROL_F3"/>
    <property type="match status" value="1"/>
</dbReference>
<dbReference type="InterPro" id="IPR001764">
    <property type="entry name" value="Glyco_hydro_3_N"/>
</dbReference>
<evidence type="ECO:0000256" key="2">
    <source>
        <dbReference type="ARBA" id="ARBA00005336"/>
    </source>
</evidence>
<dbReference type="GO" id="GO:0005975">
    <property type="term" value="P:carbohydrate metabolic process"/>
    <property type="evidence" value="ECO:0007669"/>
    <property type="project" value="InterPro"/>
</dbReference>
<dbReference type="InterPro" id="IPR019800">
    <property type="entry name" value="Glyco_hydro_3_AS"/>
</dbReference>
<feature type="domain" description="Glycoside hydrolase family 3 N-terminal" evidence="6">
    <location>
        <begin position="16"/>
        <end position="291"/>
    </location>
</feature>
<evidence type="ECO:0000313" key="8">
    <source>
        <dbReference type="Proteomes" id="UP000010305"/>
    </source>
</evidence>
<evidence type="ECO:0000259" key="6">
    <source>
        <dbReference type="Pfam" id="PF00933"/>
    </source>
</evidence>
<dbReference type="PANTHER" id="PTHR30480:SF13">
    <property type="entry name" value="BETA-HEXOSAMINIDASE"/>
    <property type="match status" value="1"/>
</dbReference>
<dbReference type="InterPro" id="IPR017853">
    <property type="entry name" value="GH"/>
</dbReference>
<comment type="similarity">
    <text evidence="2">Belongs to the glycosyl hydrolase 3 family.</text>
</comment>
<dbReference type="EMBL" id="JH611156">
    <property type="protein sequence ID" value="EJP72326.1"/>
    <property type="molecule type" value="Genomic_DNA"/>
</dbReference>
<evidence type="ECO:0000256" key="1">
    <source>
        <dbReference type="ARBA" id="ARBA00001231"/>
    </source>
</evidence>
<comment type="catalytic activity">
    <reaction evidence="1">
        <text>Hydrolysis of terminal non-reducing N-acetyl-D-hexosamine residues in N-acetyl-beta-D-hexosaminides.</text>
        <dbReference type="EC" id="3.2.1.52"/>
    </reaction>
</comment>
<dbReference type="SUPFAM" id="SSF51445">
    <property type="entry name" value="(Trans)glycosidases"/>
    <property type="match status" value="1"/>
</dbReference>
<keyword evidence="4" id="KW-0378">Hydrolase</keyword>
<dbReference type="PANTHER" id="PTHR30480">
    <property type="entry name" value="BETA-HEXOSAMINIDASE-RELATED"/>
    <property type="match status" value="1"/>
</dbReference>